<proteinExistence type="predicted"/>
<accession>A0A170U6Y7</accession>
<feature type="region of interest" description="Disordered" evidence="1">
    <location>
        <begin position="1"/>
        <end position="32"/>
    </location>
</feature>
<feature type="non-terminal residue" evidence="2">
    <location>
        <position position="32"/>
    </location>
</feature>
<evidence type="ECO:0000313" key="2">
    <source>
        <dbReference type="EMBL" id="JAR95642.1"/>
    </source>
</evidence>
<evidence type="ECO:0000256" key="1">
    <source>
        <dbReference type="SAM" id="MobiDB-lite"/>
    </source>
</evidence>
<reference evidence="2" key="2">
    <citation type="journal article" date="2017" name="J. Med. Entomol.">
        <title>Transcriptome Analysis of the Triatoma infestans (Hemiptera: Reduviidae) Integument.</title>
        <authorList>
            <person name="Calderon-Fernandez G.M."/>
            <person name="Moriconi D.E."/>
            <person name="Dulbecco A.B."/>
            <person name="Juarez M.P."/>
        </authorList>
    </citation>
    <scope>NUCLEOTIDE SEQUENCE</scope>
    <source>
        <strain evidence="2">Int1</strain>
        <tissue evidence="2">Integument</tissue>
    </source>
</reference>
<name>A0A170U6Y7_TRIIF</name>
<organism evidence="2">
    <name type="scientific">Triatoma infestans</name>
    <name type="common">Assassin bug</name>
    <dbReference type="NCBI Taxonomy" id="30076"/>
    <lineage>
        <taxon>Eukaryota</taxon>
        <taxon>Metazoa</taxon>
        <taxon>Ecdysozoa</taxon>
        <taxon>Arthropoda</taxon>
        <taxon>Hexapoda</taxon>
        <taxon>Insecta</taxon>
        <taxon>Pterygota</taxon>
        <taxon>Neoptera</taxon>
        <taxon>Paraneoptera</taxon>
        <taxon>Hemiptera</taxon>
        <taxon>Heteroptera</taxon>
        <taxon>Panheteroptera</taxon>
        <taxon>Cimicomorpha</taxon>
        <taxon>Reduviidae</taxon>
        <taxon>Triatominae</taxon>
        <taxon>Triatoma</taxon>
    </lineage>
</organism>
<feature type="compositionally biased region" description="Polar residues" evidence="1">
    <location>
        <begin position="23"/>
        <end position="32"/>
    </location>
</feature>
<reference evidence="2" key="1">
    <citation type="submission" date="2016-04" db="EMBL/GenBank/DDBJ databases">
        <authorList>
            <person name="Calderon-Fernandez G.M.Sr."/>
        </authorList>
    </citation>
    <scope>NUCLEOTIDE SEQUENCE</scope>
    <source>
        <strain evidence="2">Int1</strain>
        <tissue evidence="2">Integument</tissue>
    </source>
</reference>
<feature type="compositionally biased region" description="Basic and acidic residues" evidence="1">
    <location>
        <begin position="9"/>
        <end position="18"/>
    </location>
</feature>
<sequence length="32" mass="3922">MLEDPWEELEQKLKERTHLNPMKRTNNSPEDL</sequence>
<dbReference type="AlphaFoldDB" id="A0A170U6Y7"/>
<dbReference type="EMBL" id="GEMB01007807">
    <property type="protein sequence ID" value="JAR95642.1"/>
    <property type="molecule type" value="Transcribed_RNA"/>
</dbReference>
<protein>
    <submittedName>
        <fullName evidence="2">Uncharacterized protein</fullName>
    </submittedName>
</protein>